<sequence length="122" mass="14214">MDKCTQNLEVFIKKRDIVKSKLRIFKSYVEKVKDRRCNSETPLDAVEICGLEQRIERIDSLLIEFDEIQEGIDCVTENAEEQFLVREEFEEFMTALLPHEFKAQEAKKQRNVPKPSSSSDSG</sequence>
<dbReference type="Proteomes" id="UP000801492">
    <property type="component" value="Unassembled WGS sequence"/>
</dbReference>
<evidence type="ECO:0000313" key="1">
    <source>
        <dbReference type="EMBL" id="KAF2879990.1"/>
    </source>
</evidence>
<dbReference type="EMBL" id="VTPC01091038">
    <property type="protein sequence ID" value="KAF2879990.1"/>
    <property type="molecule type" value="Genomic_DNA"/>
</dbReference>
<gene>
    <name evidence="1" type="ORF">ILUMI_26178</name>
</gene>
<proteinExistence type="predicted"/>
<name>A0A8K0FW04_IGNLU</name>
<keyword evidence="2" id="KW-1185">Reference proteome</keyword>
<dbReference type="AlphaFoldDB" id="A0A8K0FW04"/>
<accession>A0A8K0FW04</accession>
<comment type="caution">
    <text evidence="1">The sequence shown here is derived from an EMBL/GenBank/DDBJ whole genome shotgun (WGS) entry which is preliminary data.</text>
</comment>
<organism evidence="1 2">
    <name type="scientific">Ignelater luminosus</name>
    <name type="common">Cucubano</name>
    <name type="synonym">Pyrophorus luminosus</name>
    <dbReference type="NCBI Taxonomy" id="2038154"/>
    <lineage>
        <taxon>Eukaryota</taxon>
        <taxon>Metazoa</taxon>
        <taxon>Ecdysozoa</taxon>
        <taxon>Arthropoda</taxon>
        <taxon>Hexapoda</taxon>
        <taxon>Insecta</taxon>
        <taxon>Pterygota</taxon>
        <taxon>Neoptera</taxon>
        <taxon>Endopterygota</taxon>
        <taxon>Coleoptera</taxon>
        <taxon>Polyphaga</taxon>
        <taxon>Elateriformia</taxon>
        <taxon>Elateroidea</taxon>
        <taxon>Elateridae</taxon>
        <taxon>Agrypninae</taxon>
        <taxon>Pyrophorini</taxon>
        <taxon>Ignelater</taxon>
    </lineage>
</organism>
<reference evidence="1" key="1">
    <citation type="submission" date="2019-08" db="EMBL/GenBank/DDBJ databases">
        <title>The genome of the North American firefly Photinus pyralis.</title>
        <authorList>
            <consortium name="Photinus pyralis genome working group"/>
            <person name="Fallon T.R."/>
            <person name="Sander Lower S.E."/>
            <person name="Weng J.-K."/>
        </authorList>
    </citation>
    <scope>NUCLEOTIDE SEQUENCE</scope>
    <source>
        <strain evidence="1">TRF0915ILg1</strain>
        <tissue evidence="1">Whole body</tissue>
    </source>
</reference>
<evidence type="ECO:0000313" key="2">
    <source>
        <dbReference type="Proteomes" id="UP000801492"/>
    </source>
</evidence>
<protein>
    <submittedName>
        <fullName evidence="1">Uncharacterized protein</fullName>
    </submittedName>
</protein>
<dbReference type="OrthoDB" id="6750110at2759"/>